<protein>
    <submittedName>
        <fullName evidence="1">CoA synthetase</fullName>
    </submittedName>
</protein>
<name>A0A919CPD4_9PROT</name>
<evidence type="ECO:0000313" key="2">
    <source>
        <dbReference type="Proteomes" id="UP000630353"/>
    </source>
</evidence>
<dbReference type="Proteomes" id="UP000630353">
    <property type="component" value="Unassembled WGS sequence"/>
</dbReference>
<accession>A0A919CPD4</accession>
<dbReference type="InterPro" id="IPR037171">
    <property type="entry name" value="NagB/RpiA_transferase-like"/>
</dbReference>
<keyword evidence="2" id="KW-1185">Reference proteome</keyword>
<evidence type="ECO:0000313" key="1">
    <source>
        <dbReference type="EMBL" id="GHD46892.1"/>
    </source>
</evidence>
<dbReference type="InterPro" id="IPR004165">
    <property type="entry name" value="CoA_trans_fam_I"/>
</dbReference>
<dbReference type="Pfam" id="PF01144">
    <property type="entry name" value="CoA_trans"/>
    <property type="match status" value="1"/>
</dbReference>
<dbReference type="SUPFAM" id="SSF100950">
    <property type="entry name" value="NagB/RpiA/CoA transferase-like"/>
    <property type="match status" value="1"/>
</dbReference>
<reference evidence="1" key="1">
    <citation type="journal article" date="2014" name="Int. J. Syst. Evol. Microbiol.">
        <title>Complete genome sequence of Corynebacterium casei LMG S-19264T (=DSM 44701T), isolated from a smear-ripened cheese.</title>
        <authorList>
            <consortium name="US DOE Joint Genome Institute (JGI-PGF)"/>
            <person name="Walter F."/>
            <person name="Albersmeier A."/>
            <person name="Kalinowski J."/>
            <person name="Ruckert C."/>
        </authorList>
    </citation>
    <scope>NUCLEOTIDE SEQUENCE</scope>
    <source>
        <strain evidence="1">KCTC 42651</strain>
    </source>
</reference>
<comment type="caution">
    <text evidence="1">The sequence shown here is derived from an EMBL/GenBank/DDBJ whole genome shotgun (WGS) entry which is preliminary data.</text>
</comment>
<reference evidence="1" key="2">
    <citation type="submission" date="2020-09" db="EMBL/GenBank/DDBJ databases">
        <authorList>
            <person name="Sun Q."/>
            <person name="Kim S."/>
        </authorList>
    </citation>
    <scope>NUCLEOTIDE SEQUENCE</scope>
    <source>
        <strain evidence="1">KCTC 42651</strain>
    </source>
</reference>
<dbReference type="SMART" id="SM00882">
    <property type="entry name" value="CoA_trans"/>
    <property type="match status" value="1"/>
</dbReference>
<dbReference type="PANTHER" id="PTHR43293:SF3">
    <property type="entry name" value="CHOLESTEROL RING-CLEAVING HYDROLASE IPDB SUBUNIT"/>
    <property type="match status" value="1"/>
</dbReference>
<dbReference type="AlphaFoldDB" id="A0A919CPD4"/>
<dbReference type="EMBL" id="BMZS01000003">
    <property type="protein sequence ID" value="GHD46892.1"/>
    <property type="molecule type" value="Genomic_DNA"/>
</dbReference>
<dbReference type="RefSeq" id="WP_189988466.1">
    <property type="nucleotide sequence ID" value="NZ_BMZS01000003.1"/>
</dbReference>
<sequence length="246" mass="26317">MSDIQLEEILIGAIAGMLAGLRHVAVGASSPVPGAAALLARAKSGTVPRVSVLGSRDNNFFTDGGKELFDCAGQGRIDAFFLSGAQIDGRANINLVSIGDPDRPKARFPGSFGSGYLYYVVPRVILFRLEHTRRTLVDKVDFVSAPGVSEPNVYRPGGPYKLITDRCLFDFDKAGARFVLESVHPGHTVEEIAENTGFEYDVPASVPETPVPDAETLALIRGPVARQIAEIYPAFAERVFGIAQAA</sequence>
<organism evidence="1 2">
    <name type="scientific">Thalassobaculum fulvum</name>
    <dbReference type="NCBI Taxonomy" id="1633335"/>
    <lineage>
        <taxon>Bacteria</taxon>
        <taxon>Pseudomonadati</taxon>
        <taxon>Pseudomonadota</taxon>
        <taxon>Alphaproteobacteria</taxon>
        <taxon>Rhodospirillales</taxon>
        <taxon>Thalassobaculaceae</taxon>
        <taxon>Thalassobaculum</taxon>
    </lineage>
</organism>
<dbReference type="PANTHER" id="PTHR43293">
    <property type="entry name" value="ACETATE COA-TRANSFERASE YDIF"/>
    <property type="match status" value="1"/>
</dbReference>
<gene>
    <name evidence="1" type="ORF">GCM10017083_16550</name>
</gene>
<dbReference type="GO" id="GO:0008410">
    <property type="term" value="F:CoA-transferase activity"/>
    <property type="evidence" value="ECO:0007669"/>
    <property type="project" value="InterPro"/>
</dbReference>
<proteinExistence type="predicted"/>
<dbReference type="Gene3D" id="3.40.1080.10">
    <property type="entry name" value="Glutaconate Coenzyme A-transferase"/>
    <property type="match status" value="1"/>
</dbReference>